<evidence type="ECO:0000313" key="2">
    <source>
        <dbReference type="Proteomes" id="UP001165064"/>
    </source>
</evidence>
<dbReference type="EMBL" id="BSXS01005309">
    <property type="protein sequence ID" value="GME84178.1"/>
    <property type="molecule type" value="Genomic_DNA"/>
</dbReference>
<accession>A0ACB5T9E5</accession>
<dbReference type="Proteomes" id="UP001165064">
    <property type="component" value="Unassembled WGS sequence"/>
</dbReference>
<comment type="caution">
    <text evidence="1">The sequence shown here is derived from an EMBL/GenBank/DDBJ whole genome shotgun (WGS) entry which is preliminary data.</text>
</comment>
<reference evidence="1" key="1">
    <citation type="submission" date="2023-04" db="EMBL/GenBank/DDBJ databases">
        <title>Ambrosiozyma monospora NBRC 10751.</title>
        <authorList>
            <person name="Ichikawa N."/>
            <person name="Sato H."/>
            <person name="Tonouchi N."/>
        </authorList>
    </citation>
    <scope>NUCLEOTIDE SEQUENCE</scope>
    <source>
        <strain evidence="1">NBRC 10751</strain>
    </source>
</reference>
<gene>
    <name evidence="1" type="ORF">Amon02_000666100</name>
</gene>
<sequence>MSSDKSKRLSYEEFISNSRVSSNDSNNVPVQHVSFQNKYTPESTQQSTHKRQPSTEISTAKRVSISEFDNTSVTNLYGTNNNMPHNKSYYTTAAQRLSMQESMSNPSSKRHSYVESTASTPPMSAMSSKLKKRHSSYISRSGTNRDSIFSGDHSNLFVLSIDKEKRKHSGDSDETDASVTIAEEGKDGLSVDHNVVLPVGPAPTSPIPYAVSPIPSAAATLRNSVAADSGATGNAAQYRPGRGKFTNLMESFYNREQVESPKEMSAPAFEPLQLPSQQQQQHSRVNRSVSAGTYASNEFSSDEDASDDQSDRFSFQQSMRYEEGKVSDEEEEFFDELEFEDEESYNSKDDIAEHLLKNYSQHALKDNGLLNSSSGTGSMRGNGSGSDGDLYSAPGSGSDGVTKRKSNLFNTLFKDAVIA</sequence>
<keyword evidence="2" id="KW-1185">Reference proteome</keyword>
<name>A0ACB5T9E5_AMBMO</name>
<protein>
    <submittedName>
        <fullName evidence="1">Unnamed protein product</fullName>
    </submittedName>
</protein>
<proteinExistence type="predicted"/>
<organism evidence="1 2">
    <name type="scientific">Ambrosiozyma monospora</name>
    <name type="common">Yeast</name>
    <name type="synonym">Endomycopsis monosporus</name>
    <dbReference type="NCBI Taxonomy" id="43982"/>
    <lineage>
        <taxon>Eukaryota</taxon>
        <taxon>Fungi</taxon>
        <taxon>Dikarya</taxon>
        <taxon>Ascomycota</taxon>
        <taxon>Saccharomycotina</taxon>
        <taxon>Pichiomycetes</taxon>
        <taxon>Pichiales</taxon>
        <taxon>Pichiaceae</taxon>
        <taxon>Ambrosiozyma</taxon>
    </lineage>
</organism>
<evidence type="ECO:0000313" key="1">
    <source>
        <dbReference type="EMBL" id="GME84178.1"/>
    </source>
</evidence>